<evidence type="ECO:0000256" key="1">
    <source>
        <dbReference type="SAM" id="SignalP"/>
    </source>
</evidence>
<dbReference type="EMBL" id="GBRH01170719">
    <property type="protein sequence ID" value="JAE27177.1"/>
    <property type="molecule type" value="Transcribed_RNA"/>
</dbReference>
<protein>
    <submittedName>
        <fullName evidence="2">Uncharacterized protein</fullName>
    </submittedName>
</protein>
<feature type="signal peptide" evidence="1">
    <location>
        <begin position="1"/>
        <end position="16"/>
    </location>
</feature>
<evidence type="ECO:0000313" key="2">
    <source>
        <dbReference type="EMBL" id="JAE27177.1"/>
    </source>
</evidence>
<organism evidence="2">
    <name type="scientific">Arundo donax</name>
    <name type="common">Giant reed</name>
    <name type="synonym">Donax arundinaceus</name>
    <dbReference type="NCBI Taxonomy" id="35708"/>
    <lineage>
        <taxon>Eukaryota</taxon>
        <taxon>Viridiplantae</taxon>
        <taxon>Streptophyta</taxon>
        <taxon>Embryophyta</taxon>
        <taxon>Tracheophyta</taxon>
        <taxon>Spermatophyta</taxon>
        <taxon>Magnoliopsida</taxon>
        <taxon>Liliopsida</taxon>
        <taxon>Poales</taxon>
        <taxon>Poaceae</taxon>
        <taxon>PACMAD clade</taxon>
        <taxon>Arundinoideae</taxon>
        <taxon>Arundineae</taxon>
        <taxon>Arundo</taxon>
    </lineage>
</organism>
<name>A0A0A9GRX2_ARUDO</name>
<reference evidence="2" key="2">
    <citation type="journal article" date="2015" name="Data Brief">
        <title>Shoot transcriptome of the giant reed, Arundo donax.</title>
        <authorList>
            <person name="Barrero R.A."/>
            <person name="Guerrero F.D."/>
            <person name="Moolhuijzen P."/>
            <person name="Goolsby J.A."/>
            <person name="Tidwell J."/>
            <person name="Bellgard S.E."/>
            <person name="Bellgard M.I."/>
        </authorList>
    </citation>
    <scope>NUCLEOTIDE SEQUENCE</scope>
    <source>
        <tissue evidence="2">Shoot tissue taken approximately 20 cm above the soil surface</tissue>
    </source>
</reference>
<feature type="chain" id="PRO_5002046364" evidence="1">
    <location>
        <begin position="17"/>
        <end position="45"/>
    </location>
</feature>
<sequence>MILLISGSIIISVLHSTSFFVEVRDPPSCFGVVPMSLVITVINSS</sequence>
<proteinExistence type="predicted"/>
<keyword evidence="1" id="KW-0732">Signal</keyword>
<reference evidence="2" key="1">
    <citation type="submission" date="2014-09" db="EMBL/GenBank/DDBJ databases">
        <authorList>
            <person name="Magalhaes I.L.F."/>
            <person name="Oliveira U."/>
            <person name="Santos F.R."/>
            <person name="Vidigal T.H.D.A."/>
            <person name="Brescovit A.D."/>
            <person name="Santos A.J."/>
        </authorList>
    </citation>
    <scope>NUCLEOTIDE SEQUENCE</scope>
    <source>
        <tissue evidence="2">Shoot tissue taken approximately 20 cm above the soil surface</tissue>
    </source>
</reference>
<accession>A0A0A9GRX2</accession>
<dbReference type="AlphaFoldDB" id="A0A0A9GRX2"/>